<comment type="caution">
    <text evidence="1">The sequence shown here is derived from an EMBL/GenBank/DDBJ whole genome shotgun (WGS) entry which is preliminary data.</text>
</comment>
<organism evidence="1 2">
    <name type="scientific">Colletotrichum incanum</name>
    <name type="common">Soybean anthracnose fungus</name>
    <dbReference type="NCBI Taxonomy" id="1573173"/>
    <lineage>
        <taxon>Eukaryota</taxon>
        <taxon>Fungi</taxon>
        <taxon>Dikarya</taxon>
        <taxon>Ascomycota</taxon>
        <taxon>Pezizomycotina</taxon>
        <taxon>Sordariomycetes</taxon>
        <taxon>Hypocreomycetidae</taxon>
        <taxon>Glomerellales</taxon>
        <taxon>Glomerellaceae</taxon>
        <taxon>Colletotrichum</taxon>
        <taxon>Colletotrichum spaethianum species complex</taxon>
    </lineage>
</organism>
<evidence type="ECO:0000313" key="2">
    <source>
        <dbReference type="Proteomes" id="UP000076584"/>
    </source>
</evidence>
<accession>A0A166L4N4</accession>
<dbReference type="STRING" id="1573173.A0A166L4N4"/>
<dbReference type="Gene3D" id="3.80.10.10">
    <property type="entry name" value="Ribonuclease Inhibitor"/>
    <property type="match status" value="1"/>
</dbReference>
<dbReference type="AlphaFoldDB" id="A0A166L4N4"/>
<sequence length="479" mass="53302">MRLFRRFRPNTAAVAKYLSLSTRANRQGLWTHLSYDLPDTVLQDIMRCVCPHAQDRTYQSIRIDVVHYCPRETKLFEKRKHRGFLRSNADPNDVPTVRLGLLCRTLCEHGPRLGPLIKYLKLPYMLREAAGADLFRILHMLPNLRYVDLSSGLFADQHRYGTLRLAVEARCRDLRKMAYHGGAERSLAKLATSNNTWQNLEALELIRIEVAACVLPAALGLLENLRALKIAGIRSFSDAIFGHIDGSPPFPCLEEFVLRSTPAVTGRGLLDSAGHGSTVLTEPLAEILSAAHNLQTLAFEATVSKPLSDRANTQRLASTSLRKLRFELSTTDSMASRSRVIASHYRYLAESLKANVMPNLTSVYLLGEHLVHQLGLSYPQLAFPMVCNDGVLDPANTDETATSQIRSFPNDVVFRDLASSPPTALMRRLIVYTRMGAVADWPSESSRFSVPVGDQLVSYYGLDADVAGCGWGDHNAARQ</sequence>
<dbReference type="EMBL" id="LFIW01002887">
    <property type="protein sequence ID" value="KZL63100.1"/>
    <property type="molecule type" value="Genomic_DNA"/>
</dbReference>
<keyword evidence="2" id="KW-1185">Reference proteome</keyword>
<gene>
    <name evidence="1" type="ORF">CI238_12806</name>
</gene>
<protein>
    <submittedName>
        <fullName evidence="1">F-box domain-containing protein</fullName>
    </submittedName>
</protein>
<evidence type="ECO:0000313" key="1">
    <source>
        <dbReference type="EMBL" id="KZL63100.1"/>
    </source>
</evidence>
<dbReference type="InterPro" id="IPR032675">
    <property type="entry name" value="LRR_dom_sf"/>
</dbReference>
<dbReference type="Proteomes" id="UP000076584">
    <property type="component" value="Unassembled WGS sequence"/>
</dbReference>
<proteinExistence type="predicted"/>
<reference evidence="1 2" key="1">
    <citation type="submission" date="2015-06" db="EMBL/GenBank/DDBJ databases">
        <title>Survival trade-offs in plant roots during colonization by closely related pathogenic and mutualistic fungi.</title>
        <authorList>
            <person name="Hacquard S."/>
            <person name="Kracher B."/>
            <person name="Hiruma K."/>
            <person name="Weinman A."/>
            <person name="Muench P."/>
            <person name="Garrido Oter R."/>
            <person name="Ver Loren van Themaat E."/>
            <person name="Dallerey J.-F."/>
            <person name="Damm U."/>
            <person name="Henrissat B."/>
            <person name="Lespinet O."/>
            <person name="Thon M."/>
            <person name="Kemen E."/>
            <person name="McHardy A.C."/>
            <person name="Schulze-Lefert P."/>
            <person name="O'Connell R.J."/>
        </authorList>
    </citation>
    <scope>NUCLEOTIDE SEQUENCE [LARGE SCALE GENOMIC DNA]</scope>
    <source>
        <strain evidence="1 2">MAFF 238704</strain>
    </source>
</reference>
<dbReference type="SUPFAM" id="SSF52047">
    <property type="entry name" value="RNI-like"/>
    <property type="match status" value="1"/>
</dbReference>
<name>A0A166L4N4_COLIC</name>